<evidence type="ECO:0000259" key="13">
    <source>
        <dbReference type="SMART" id="SM00479"/>
    </source>
</evidence>
<evidence type="ECO:0000256" key="5">
    <source>
        <dbReference type="ARBA" id="ARBA00022552"/>
    </source>
</evidence>
<name>A0AA91PV22_CLALS</name>
<feature type="region of interest" description="Disordered" evidence="12">
    <location>
        <begin position="39"/>
        <end position="69"/>
    </location>
</feature>
<keyword evidence="6" id="KW-0540">Nuclease</keyword>
<evidence type="ECO:0000256" key="7">
    <source>
        <dbReference type="ARBA" id="ARBA00022801"/>
    </source>
</evidence>
<evidence type="ECO:0000256" key="10">
    <source>
        <dbReference type="ARBA" id="ARBA00037201"/>
    </source>
</evidence>
<comment type="similarity">
    <text evidence="3">Belongs to the REXO1/REXO3 family.</text>
</comment>
<dbReference type="InterPro" id="IPR036397">
    <property type="entry name" value="RNaseH_sf"/>
</dbReference>
<dbReference type="GO" id="GO:0005737">
    <property type="term" value="C:cytoplasm"/>
    <property type="evidence" value="ECO:0007669"/>
    <property type="project" value="UniProtKB-SubCell"/>
</dbReference>
<dbReference type="Proteomes" id="UP000195602">
    <property type="component" value="Unassembled WGS sequence"/>
</dbReference>
<evidence type="ECO:0000256" key="4">
    <source>
        <dbReference type="ARBA" id="ARBA00022490"/>
    </source>
</evidence>
<dbReference type="KEGG" id="clus:A9F13_27g00495"/>
<dbReference type="AlphaFoldDB" id="A0AA91PV22"/>
<dbReference type="GO" id="GO:0005634">
    <property type="term" value="C:nucleus"/>
    <property type="evidence" value="ECO:0007669"/>
    <property type="project" value="UniProtKB-SubCell"/>
</dbReference>
<dbReference type="GO" id="GO:0004527">
    <property type="term" value="F:exonuclease activity"/>
    <property type="evidence" value="ECO:0007669"/>
    <property type="project" value="UniProtKB-KW"/>
</dbReference>
<keyword evidence="7" id="KW-0378">Hydrolase</keyword>
<comment type="function">
    <text evidence="10">3' to 5' exoribonuclease required for proper 3' end maturation of MRP RNA and of the U5L snRNA.</text>
</comment>
<comment type="subcellular location">
    <subcellularLocation>
        <location evidence="2">Cytoplasm</location>
    </subcellularLocation>
    <subcellularLocation>
        <location evidence="1">Nucleus</location>
    </subcellularLocation>
</comment>
<dbReference type="InterPro" id="IPR013520">
    <property type="entry name" value="Ribonucl_H"/>
</dbReference>
<dbReference type="PANTHER" id="PTHR12801">
    <property type="entry name" value="RNA EXONUCLEASE REXO1 / RECO3 FAMILY MEMBER-RELATED"/>
    <property type="match status" value="1"/>
</dbReference>
<proteinExistence type="inferred from homology"/>
<dbReference type="GO" id="GO:0006364">
    <property type="term" value="P:rRNA processing"/>
    <property type="evidence" value="ECO:0007669"/>
    <property type="project" value="UniProtKB-KW"/>
</dbReference>
<evidence type="ECO:0000313" key="14">
    <source>
        <dbReference type="EMBL" id="OVF04505.1"/>
    </source>
</evidence>
<evidence type="ECO:0000313" key="15">
    <source>
        <dbReference type="Proteomes" id="UP000195602"/>
    </source>
</evidence>
<keyword evidence="5" id="KW-0698">rRNA processing</keyword>
<comment type="caution">
    <text evidence="14">The sequence shown here is derived from an EMBL/GenBank/DDBJ whole genome shotgun (WGS) entry which is preliminary data.</text>
</comment>
<evidence type="ECO:0000256" key="3">
    <source>
        <dbReference type="ARBA" id="ARBA00006357"/>
    </source>
</evidence>
<feature type="compositionally biased region" description="Basic and acidic residues" evidence="12">
    <location>
        <begin position="41"/>
        <end position="69"/>
    </location>
</feature>
<dbReference type="Gene3D" id="3.30.420.10">
    <property type="entry name" value="Ribonuclease H-like superfamily/Ribonuclease H"/>
    <property type="match status" value="1"/>
</dbReference>
<keyword evidence="9" id="KW-0539">Nucleus</keyword>
<evidence type="ECO:0000256" key="2">
    <source>
        <dbReference type="ARBA" id="ARBA00004496"/>
    </source>
</evidence>
<dbReference type="PANTHER" id="PTHR12801:SF118">
    <property type="entry name" value="RNA EXONUCLEASE 3"/>
    <property type="match status" value="1"/>
</dbReference>
<evidence type="ECO:0000256" key="9">
    <source>
        <dbReference type="ARBA" id="ARBA00023242"/>
    </source>
</evidence>
<dbReference type="CDD" id="cd06145">
    <property type="entry name" value="REX1_like"/>
    <property type="match status" value="1"/>
</dbReference>
<dbReference type="GO" id="GO:0010629">
    <property type="term" value="P:negative regulation of gene expression"/>
    <property type="evidence" value="ECO:0007669"/>
    <property type="project" value="UniProtKB-ARBA"/>
</dbReference>
<dbReference type="EMBL" id="LYUB02000027">
    <property type="protein sequence ID" value="OVF04505.1"/>
    <property type="molecule type" value="Genomic_DNA"/>
</dbReference>
<gene>
    <name evidence="14" type="ORF">A9F13_27g00495</name>
</gene>
<reference evidence="14 15" key="1">
    <citation type="submission" date="2017-04" db="EMBL/GenBank/DDBJ databases">
        <title>Draft genome of the yeast Clavispora lusitaniae type strain CBS 6936.</title>
        <authorList>
            <person name="Durrens P."/>
            <person name="Klopp C."/>
            <person name="Biteau N."/>
            <person name="Fitton-Ouhabi V."/>
            <person name="Dementhon K."/>
            <person name="Accoceberry I."/>
            <person name="Sherman D.J."/>
            <person name="Noel T."/>
        </authorList>
    </citation>
    <scope>NUCLEOTIDE SEQUENCE [LARGE SCALE GENOMIC DNA]</scope>
    <source>
        <strain evidence="14 15">CBS 6936</strain>
    </source>
</reference>
<dbReference type="InterPro" id="IPR047021">
    <property type="entry name" value="REXO1/3/4-like"/>
</dbReference>
<dbReference type="InterPro" id="IPR012337">
    <property type="entry name" value="RNaseH-like_sf"/>
</dbReference>
<dbReference type="InterPro" id="IPR034922">
    <property type="entry name" value="REX1-like_exo"/>
</dbReference>
<dbReference type="GO" id="GO:0003676">
    <property type="term" value="F:nucleic acid binding"/>
    <property type="evidence" value="ECO:0007669"/>
    <property type="project" value="InterPro"/>
</dbReference>
<dbReference type="SMART" id="SM00479">
    <property type="entry name" value="EXOIII"/>
    <property type="match status" value="1"/>
</dbReference>
<dbReference type="SUPFAM" id="SSF53098">
    <property type="entry name" value="Ribonuclease H-like"/>
    <property type="match status" value="1"/>
</dbReference>
<accession>A0AA91PV22</accession>
<keyword evidence="4" id="KW-0963">Cytoplasm</keyword>
<sequence length="526" mass="59682">MFRLPNSVFGKVPCPELEECGHCSVVNCIFDHSFTNKKRKQSEPRVQDTKRTRSDNIDKATPKESEPEKDVQILLPKALISSVVIPRIERISNLRTIAKYTHQLSSATPNKLAIEKEHELACSSKNADEYTSKVLDFLGLSSSKKPKEDPKHIIPLNVNPSPAILPTRRKFIEHIAHAIRRTQPENRFPVWTATEEEFKVASTSSSTTYSTNIRRRLFEINHPEKVKKAVSKQPGKQEYLRELQALCISPEKLAKFGYIMDFPPRIEEPTQERTCHRCKSEFKLRDATKKVDCRYHSGKIVKTDAGVRIYSCCGGVLGATDTEPCERSDYHVFYWNNPEEMHHAIPFVKTTNLWGTRKGSLEAVGIDCEMGFTSQGFELLRITAIDFFSGEEAFDILVKPKGEVLDLNTRWSGVAEIKEEALSFEDSMALLGEVIDANTVMIGHGLENDMNAMRLIHTKIVDTAILYPKHKATPTFRYSLKQLAFQYLGRNIQSGQHDSGEDSLAAIDVTKHFIEQELDWRNKATA</sequence>
<evidence type="ECO:0000256" key="1">
    <source>
        <dbReference type="ARBA" id="ARBA00004123"/>
    </source>
</evidence>
<evidence type="ECO:0000256" key="12">
    <source>
        <dbReference type="SAM" id="MobiDB-lite"/>
    </source>
</evidence>
<keyword evidence="8 14" id="KW-0269">Exonuclease</keyword>
<organism evidence="14 15">
    <name type="scientific">Clavispora lusitaniae</name>
    <name type="common">Candida lusitaniae</name>
    <dbReference type="NCBI Taxonomy" id="36911"/>
    <lineage>
        <taxon>Eukaryota</taxon>
        <taxon>Fungi</taxon>
        <taxon>Dikarya</taxon>
        <taxon>Ascomycota</taxon>
        <taxon>Saccharomycotina</taxon>
        <taxon>Pichiomycetes</taxon>
        <taxon>Metschnikowiaceae</taxon>
        <taxon>Clavispora</taxon>
    </lineage>
</organism>
<evidence type="ECO:0000256" key="11">
    <source>
        <dbReference type="ARBA" id="ARBA00039985"/>
    </source>
</evidence>
<evidence type="ECO:0000256" key="8">
    <source>
        <dbReference type="ARBA" id="ARBA00022839"/>
    </source>
</evidence>
<feature type="domain" description="Exonuclease" evidence="13">
    <location>
        <begin position="362"/>
        <end position="519"/>
    </location>
</feature>
<dbReference type="FunFam" id="3.30.420.10:FF:000031">
    <property type="entry name" value="RNA exonuclease 1"/>
    <property type="match status" value="1"/>
</dbReference>
<protein>
    <recommendedName>
        <fullName evidence="11">RNA exonuclease 3</fullName>
    </recommendedName>
</protein>
<evidence type="ECO:0000256" key="6">
    <source>
        <dbReference type="ARBA" id="ARBA00022722"/>
    </source>
</evidence>